<reference evidence="5 6" key="1">
    <citation type="submission" date="2018-09" db="EMBL/GenBank/DDBJ databases">
        <authorList>
            <person name="Zhu H."/>
        </authorList>
    </citation>
    <scope>NUCLEOTIDE SEQUENCE [LARGE SCALE GENOMIC DNA]</scope>
    <source>
        <strain evidence="5 6">K2R10-39</strain>
    </source>
</reference>
<dbReference type="OrthoDB" id="285675at2"/>
<dbReference type="InterPro" id="IPR020895">
    <property type="entry name" value="Frataxin_CS"/>
</dbReference>
<dbReference type="SMART" id="SM01219">
    <property type="entry name" value="Frataxin_Cyay"/>
    <property type="match status" value="1"/>
</dbReference>
<gene>
    <name evidence="4 5" type="primary">cyaY</name>
    <name evidence="5" type="ORF">D3870_15955</name>
</gene>
<dbReference type="PROSITE" id="PS50810">
    <property type="entry name" value="FRATAXIN_2"/>
    <property type="match status" value="1"/>
</dbReference>
<comment type="function">
    <text evidence="4">Involved in iron-sulfur (Fe-S) cluster assembly. May act as a regulator of Fe-S biogenesis.</text>
</comment>
<dbReference type="Gene3D" id="3.30.920.10">
    <property type="entry name" value="Frataxin/CyaY"/>
    <property type="match status" value="1"/>
</dbReference>
<evidence type="ECO:0000256" key="1">
    <source>
        <dbReference type="ARBA" id="ARBA00008183"/>
    </source>
</evidence>
<comment type="caution">
    <text evidence="5">The sequence shown here is derived from an EMBL/GenBank/DDBJ whole genome shotgun (WGS) entry which is preliminary data.</text>
</comment>
<evidence type="ECO:0000256" key="2">
    <source>
        <dbReference type="ARBA" id="ARBA00022723"/>
    </source>
</evidence>
<protein>
    <recommendedName>
        <fullName evidence="4">Iron-sulfur cluster assembly protein CyaY</fullName>
    </recommendedName>
</protein>
<dbReference type="InterPro" id="IPR036524">
    <property type="entry name" value="Frataxin/CyaY_sf"/>
</dbReference>
<dbReference type="Pfam" id="PF01491">
    <property type="entry name" value="Frataxin_Cyay"/>
    <property type="match status" value="1"/>
</dbReference>
<dbReference type="SUPFAM" id="SSF55387">
    <property type="entry name" value="Frataxin/Nqo15-like"/>
    <property type="match status" value="1"/>
</dbReference>
<keyword evidence="6" id="KW-1185">Reference proteome</keyword>
<dbReference type="PANTHER" id="PTHR16821:SF2">
    <property type="entry name" value="FRATAXIN, MITOCHONDRIAL"/>
    <property type="match status" value="1"/>
</dbReference>
<keyword evidence="2 4" id="KW-0479">Metal-binding</keyword>
<dbReference type="RefSeq" id="WP_119740620.1">
    <property type="nucleotide sequence ID" value="NZ_QYUN01000002.1"/>
</dbReference>
<dbReference type="PANTHER" id="PTHR16821">
    <property type="entry name" value="FRATAXIN"/>
    <property type="match status" value="1"/>
</dbReference>
<keyword evidence="3 4" id="KW-0408">Iron</keyword>
<dbReference type="Proteomes" id="UP000285190">
    <property type="component" value="Unassembled WGS sequence"/>
</dbReference>
<dbReference type="GO" id="GO:0005829">
    <property type="term" value="C:cytosol"/>
    <property type="evidence" value="ECO:0007669"/>
    <property type="project" value="TreeGrafter"/>
</dbReference>
<dbReference type="NCBIfam" id="TIGR03421">
    <property type="entry name" value="FeS_CyaY"/>
    <property type="match status" value="1"/>
</dbReference>
<dbReference type="HAMAP" id="MF_00142">
    <property type="entry name" value="CyaY"/>
    <property type="match status" value="1"/>
</dbReference>
<dbReference type="InterPro" id="IPR047584">
    <property type="entry name" value="CyaY"/>
</dbReference>
<evidence type="ECO:0000313" key="5">
    <source>
        <dbReference type="EMBL" id="RJG07294.1"/>
    </source>
</evidence>
<evidence type="ECO:0000313" key="6">
    <source>
        <dbReference type="Proteomes" id="UP000285190"/>
    </source>
</evidence>
<evidence type="ECO:0000256" key="4">
    <source>
        <dbReference type="HAMAP-Rule" id="MF_00142"/>
    </source>
</evidence>
<sequence>MTESEFLALAEHTLTGIEAALERASNDSDLDVECSRSGNVLEVEFIDNGTKIIINSQAPMQEIWVAARSGGFHYKRENDQWINTRDQSELYASLSRMVSEQGGVKLVLSPAA</sequence>
<dbReference type="EMBL" id="QYUN01000002">
    <property type="protein sequence ID" value="RJG07294.1"/>
    <property type="molecule type" value="Genomic_DNA"/>
</dbReference>
<name>A0A418X4A7_9BURK</name>
<dbReference type="PROSITE" id="PS01344">
    <property type="entry name" value="FRATAXIN_1"/>
    <property type="match status" value="1"/>
</dbReference>
<comment type="similarity">
    <text evidence="1 4">Belongs to the frataxin family.</text>
</comment>
<evidence type="ECO:0000256" key="3">
    <source>
        <dbReference type="ARBA" id="ARBA00023004"/>
    </source>
</evidence>
<dbReference type="AlphaFoldDB" id="A0A418X4A7"/>
<dbReference type="GO" id="GO:0016226">
    <property type="term" value="P:iron-sulfur cluster assembly"/>
    <property type="evidence" value="ECO:0007669"/>
    <property type="project" value="UniProtKB-UniRule"/>
</dbReference>
<accession>A0A418X4A7</accession>
<dbReference type="InterPro" id="IPR002908">
    <property type="entry name" value="Frataxin/CyaY"/>
</dbReference>
<organism evidence="5 6">
    <name type="scientific">Noviherbaspirillum cavernae</name>
    <dbReference type="NCBI Taxonomy" id="2320862"/>
    <lineage>
        <taxon>Bacteria</taxon>
        <taxon>Pseudomonadati</taxon>
        <taxon>Pseudomonadota</taxon>
        <taxon>Betaproteobacteria</taxon>
        <taxon>Burkholderiales</taxon>
        <taxon>Oxalobacteraceae</taxon>
        <taxon>Noviherbaspirillum</taxon>
    </lineage>
</organism>
<dbReference type="GO" id="GO:0008198">
    <property type="term" value="F:ferrous iron binding"/>
    <property type="evidence" value="ECO:0007669"/>
    <property type="project" value="TreeGrafter"/>
</dbReference>
<dbReference type="GO" id="GO:0008199">
    <property type="term" value="F:ferric iron binding"/>
    <property type="evidence" value="ECO:0007669"/>
    <property type="project" value="InterPro"/>
</dbReference>
<proteinExistence type="inferred from homology"/>